<evidence type="ECO:0000313" key="3">
    <source>
        <dbReference type="Proteomes" id="UP000027583"/>
    </source>
</evidence>
<dbReference type="EMBL" id="CBLX010000015">
    <property type="protein sequence ID" value="CDG40301.1"/>
    <property type="molecule type" value="Genomic_DNA"/>
</dbReference>
<evidence type="ECO:0000256" key="1">
    <source>
        <dbReference type="SAM" id="Phobius"/>
    </source>
</evidence>
<dbReference type="Pfam" id="PF10741">
    <property type="entry name" value="T2SSM_b"/>
    <property type="match status" value="1"/>
</dbReference>
<evidence type="ECO:0000313" key="2">
    <source>
        <dbReference type="EMBL" id="CDG40301.1"/>
    </source>
</evidence>
<reference evidence="2 3" key="2">
    <citation type="journal article" date="2014" name="PLoS ONE">
        <title>Evolution of mitochondria reconstructed from the energy metabolism of living bacteria.</title>
        <authorList>
            <person name="Degli Esposti M."/>
            <person name="Chouaia B."/>
            <person name="Comandatore F."/>
            <person name="Crotti E."/>
            <person name="Sassera D."/>
            <person name="Lievens P.M."/>
            <person name="Daffonchio D."/>
            <person name="Bandi C."/>
        </authorList>
    </citation>
    <scope>NUCLEOTIDE SEQUENCE [LARGE SCALE GENOMIC DNA]</scope>
    <source>
        <strain evidence="2 3">SF2.1</strain>
    </source>
</reference>
<dbReference type="NCBIfam" id="NF040576">
    <property type="entry name" value="T2SS_GspM_XpsM"/>
    <property type="match status" value="1"/>
</dbReference>
<dbReference type="InterPro" id="IPR014717">
    <property type="entry name" value="Transl_elong_EF1B/ribsomal_bS6"/>
</dbReference>
<comment type="caution">
    <text evidence="2">The sequence shown here is derived from an EMBL/GenBank/DDBJ whole genome shotgun (WGS) entry which is preliminary data.</text>
</comment>
<keyword evidence="1" id="KW-1133">Transmembrane helix</keyword>
<organism evidence="2 3">
    <name type="scientific">Asaia bogorensis</name>
    <dbReference type="NCBI Taxonomy" id="91915"/>
    <lineage>
        <taxon>Bacteria</taxon>
        <taxon>Pseudomonadati</taxon>
        <taxon>Pseudomonadota</taxon>
        <taxon>Alphaproteobacteria</taxon>
        <taxon>Acetobacterales</taxon>
        <taxon>Acetobacteraceae</taxon>
        <taxon>Asaia</taxon>
    </lineage>
</organism>
<proteinExistence type="predicted"/>
<dbReference type="Gene3D" id="3.30.70.60">
    <property type="match status" value="1"/>
</dbReference>
<keyword evidence="1" id="KW-0472">Membrane</keyword>
<protein>
    <recommendedName>
        <fullName evidence="4">General secretion pathway protein M</fullName>
    </recommendedName>
</protein>
<gene>
    <name evidence="2" type="ORF">ASAP_2256</name>
</gene>
<name>A0A060QKY7_9PROT</name>
<dbReference type="Proteomes" id="UP000027583">
    <property type="component" value="Unassembled WGS sequence"/>
</dbReference>
<accession>A0A060QKY7</accession>
<dbReference type="AlphaFoldDB" id="A0A060QKY7"/>
<feature type="transmembrane region" description="Helical" evidence="1">
    <location>
        <begin position="21"/>
        <end position="43"/>
    </location>
</feature>
<evidence type="ECO:0008006" key="4">
    <source>
        <dbReference type="Google" id="ProtNLM"/>
    </source>
</evidence>
<reference evidence="2 3" key="1">
    <citation type="journal article" date="2014" name="Genome Biol. Evol.">
        <title>Acetic acid bacteria genomes reveal functional traits for adaptation to life in insect guts.</title>
        <authorList>
            <person name="Chouaia B."/>
            <person name="Gaiarsa S."/>
            <person name="Crotti E."/>
            <person name="Comandatore F."/>
            <person name="Degli Esposti M."/>
            <person name="Ricci I."/>
            <person name="Alma A."/>
            <person name="Favia G."/>
            <person name="Bandi C."/>
            <person name="Daffonchio D."/>
        </authorList>
    </citation>
    <scope>NUCLEOTIDE SEQUENCE [LARGE SCALE GENOMIC DNA]</scope>
    <source>
        <strain evidence="2 3">SF2.1</strain>
    </source>
</reference>
<sequence>MALMRLSHDLPEGRRGRVLALVLLLMAVTLVWLVIVGPLIGVYSQYASRIALAQQTAERMAHLQEILPHLRQSAAHRPSSAPQLIDGASDTMASATLQDKLAHLASQSGIEISSSETLAPTREGSYRRIGLHITLSAPYPALIHFLTDLAQASPALVVDGLHLHASEDEGRTADALSCDMGVFAYRRDIALPARLAKETAP</sequence>
<keyword evidence="1" id="KW-0812">Transmembrane</keyword>
<dbReference type="InterPro" id="IPR034756">
    <property type="entry name" value="T2SSM_b"/>
</dbReference>